<evidence type="ECO:0000313" key="1">
    <source>
        <dbReference type="EMBL" id="TMV02558.1"/>
    </source>
</evidence>
<protein>
    <recommendedName>
        <fullName evidence="3">Transposase</fullName>
    </recommendedName>
</protein>
<dbReference type="InterPro" id="IPR009057">
    <property type="entry name" value="Homeodomain-like_sf"/>
</dbReference>
<reference evidence="1 2" key="1">
    <citation type="submission" date="2019-05" db="EMBL/GenBank/DDBJ databases">
        <title>Ruegeria sp. nov., isolated from tidal flat.</title>
        <authorList>
            <person name="Kim W."/>
        </authorList>
    </citation>
    <scope>NUCLEOTIDE SEQUENCE [LARGE SCALE GENOMIC DNA]</scope>
    <source>
        <strain evidence="1 2">CAU 1488</strain>
    </source>
</reference>
<dbReference type="Proteomes" id="UP001193035">
    <property type="component" value="Unassembled WGS sequence"/>
</dbReference>
<comment type="caution">
    <text evidence="1">The sequence shown here is derived from an EMBL/GenBank/DDBJ whole genome shotgun (WGS) entry which is preliminary data.</text>
</comment>
<evidence type="ECO:0008006" key="3">
    <source>
        <dbReference type="Google" id="ProtNLM"/>
    </source>
</evidence>
<dbReference type="SUPFAM" id="SSF46689">
    <property type="entry name" value="Homeodomain-like"/>
    <property type="match status" value="1"/>
</dbReference>
<accession>A0ABY2WS14</accession>
<dbReference type="EMBL" id="VCPD01000012">
    <property type="protein sequence ID" value="TMV02558.1"/>
    <property type="molecule type" value="Genomic_DNA"/>
</dbReference>
<gene>
    <name evidence="1" type="ORF">FGK63_20220</name>
</gene>
<dbReference type="RefSeq" id="WP_138845703.1">
    <property type="nucleotide sequence ID" value="NZ_VCPD01000012.1"/>
</dbReference>
<evidence type="ECO:0000313" key="2">
    <source>
        <dbReference type="Proteomes" id="UP001193035"/>
    </source>
</evidence>
<keyword evidence="2" id="KW-1185">Reference proteome</keyword>
<name>A0ABY2WS14_9RHOB</name>
<proteinExistence type="predicted"/>
<sequence length="114" mass="12423">MGRKKGSRNYPLAFKRQVVAEALRAPSIAAVARRHGLNANMVHLWCKDDRFRPAPDPAVLLPVEVVEAGRDDGHSVSRAVSKVEILTRNGHRLIVTDAEDPGAIANLVRALEAV</sequence>
<organism evidence="1 2">
    <name type="scientific">Ruegeria sediminis</name>
    <dbReference type="NCBI Taxonomy" id="2583820"/>
    <lineage>
        <taxon>Bacteria</taxon>
        <taxon>Pseudomonadati</taxon>
        <taxon>Pseudomonadota</taxon>
        <taxon>Alphaproteobacteria</taxon>
        <taxon>Rhodobacterales</taxon>
        <taxon>Roseobacteraceae</taxon>
        <taxon>Ruegeria</taxon>
    </lineage>
</organism>